<dbReference type="GO" id="GO:0061630">
    <property type="term" value="F:ubiquitin protein ligase activity"/>
    <property type="evidence" value="ECO:0007669"/>
    <property type="project" value="TreeGrafter"/>
</dbReference>
<organism evidence="4 7">
    <name type="scientific">Adineta ricciae</name>
    <name type="common">Rotifer</name>
    <dbReference type="NCBI Taxonomy" id="249248"/>
    <lineage>
        <taxon>Eukaryota</taxon>
        <taxon>Metazoa</taxon>
        <taxon>Spiralia</taxon>
        <taxon>Gnathifera</taxon>
        <taxon>Rotifera</taxon>
        <taxon>Eurotatoria</taxon>
        <taxon>Bdelloidea</taxon>
        <taxon>Adinetida</taxon>
        <taxon>Adinetidae</taxon>
        <taxon>Adineta</taxon>
    </lineage>
</organism>
<dbReference type="GO" id="GO:0008270">
    <property type="term" value="F:zinc ion binding"/>
    <property type="evidence" value="ECO:0007669"/>
    <property type="project" value="UniProtKB-KW"/>
</dbReference>
<reference evidence="4" key="1">
    <citation type="submission" date="2021-02" db="EMBL/GenBank/DDBJ databases">
        <authorList>
            <person name="Nowell W R."/>
        </authorList>
    </citation>
    <scope>NUCLEOTIDE SEQUENCE</scope>
</reference>
<dbReference type="PANTHER" id="PTHR24104">
    <property type="entry name" value="E3 UBIQUITIN-PROTEIN LIGASE NHLRC1-RELATED"/>
    <property type="match status" value="1"/>
</dbReference>
<evidence type="ECO:0000256" key="1">
    <source>
        <dbReference type="ARBA" id="ARBA00022737"/>
    </source>
</evidence>
<dbReference type="SUPFAM" id="SSF101898">
    <property type="entry name" value="NHL repeat"/>
    <property type="match status" value="1"/>
</dbReference>
<dbReference type="Proteomes" id="UP000663828">
    <property type="component" value="Unassembled WGS sequence"/>
</dbReference>
<dbReference type="Gene3D" id="2.120.10.30">
    <property type="entry name" value="TolB, C-terminal domain"/>
    <property type="match status" value="3"/>
</dbReference>
<dbReference type="PANTHER" id="PTHR24104:SF25">
    <property type="entry name" value="PROTEIN LIN-41"/>
    <property type="match status" value="1"/>
</dbReference>
<dbReference type="GO" id="GO:0000209">
    <property type="term" value="P:protein polyubiquitination"/>
    <property type="evidence" value="ECO:0007669"/>
    <property type="project" value="TreeGrafter"/>
</dbReference>
<sequence>MLSEVYCSKCNNASTSKCLGCSEIFCLNHFLRHREELDVQLDPIKSDCDDFEEKFYESTKNREEEDRAMQLIGQWEGESIRLIQECANYCRQSLNRYREEVFTEIKSNFTEITSQLESFRETRNFHEQHLRKLSEQLGILREQLRTPSIPTIQRHSRLFVDHISLTLPYERLFSTKAIPLSAKWKQNGLTIAGGNGDGKQLNQLNRPFDVYFNPSDQTMYISDTLGDRIVQWKYGESTGYIIAGGNENEDEVDSLICAASVAARENRSRVNLLVSPSSVIVDERSDSLIIYDRGHSRIVRWDRQNSLMKTIVSNISGIGLTMDIHGNLYASDTVNHEVKRWKRGDAVGVVVAGGHGMGCALNQLNYPSYIFVDEDLSVYVSDSKNDRVMKWEKDATEGMIVAGGNGRGNTEEQLNRPHGIVVDRLRNVYVADRDNYRVVCWPNGSQKGHVVVGGNGKGDRADQLDQILGLAFDQQKNLWVTDCGNHRIQVFEFLNPDLSIKPTWF</sequence>
<dbReference type="OrthoDB" id="10039644at2759"/>
<dbReference type="InterPro" id="IPR001258">
    <property type="entry name" value="NHL_repeat"/>
</dbReference>
<evidence type="ECO:0000313" key="6">
    <source>
        <dbReference type="Proteomes" id="UP000663828"/>
    </source>
</evidence>
<dbReference type="EMBL" id="CAJNOJ010000277">
    <property type="protein sequence ID" value="CAF1363649.1"/>
    <property type="molecule type" value="Genomic_DNA"/>
</dbReference>
<keyword evidence="6" id="KW-1185">Reference proteome</keyword>
<dbReference type="InterPro" id="IPR050952">
    <property type="entry name" value="TRIM-NHL_E3_ligases"/>
</dbReference>
<feature type="coiled-coil region" evidence="3">
    <location>
        <begin position="116"/>
        <end position="143"/>
    </location>
</feature>
<dbReference type="Pfam" id="PF01436">
    <property type="entry name" value="NHL"/>
    <property type="match status" value="2"/>
</dbReference>
<feature type="repeat" description="NHL" evidence="2">
    <location>
        <begin position="407"/>
        <end position="444"/>
    </location>
</feature>
<dbReference type="GO" id="GO:0043161">
    <property type="term" value="P:proteasome-mediated ubiquitin-dependent protein catabolic process"/>
    <property type="evidence" value="ECO:0007669"/>
    <property type="project" value="TreeGrafter"/>
</dbReference>
<dbReference type="PROSITE" id="PS51125">
    <property type="entry name" value="NHL"/>
    <property type="match status" value="2"/>
</dbReference>
<evidence type="ECO:0000256" key="2">
    <source>
        <dbReference type="PROSITE-ProRule" id="PRU00504"/>
    </source>
</evidence>
<keyword evidence="3" id="KW-0175">Coiled coil</keyword>
<comment type="caution">
    <text evidence="4">The sequence shown here is derived from an EMBL/GenBank/DDBJ whole genome shotgun (WGS) entry which is preliminary data.</text>
</comment>
<dbReference type="CDD" id="cd05819">
    <property type="entry name" value="NHL"/>
    <property type="match status" value="1"/>
</dbReference>
<dbReference type="Proteomes" id="UP000663852">
    <property type="component" value="Unassembled WGS sequence"/>
</dbReference>
<dbReference type="EMBL" id="CAJNOR010009957">
    <property type="protein sequence ID" value="CAF1649827.1"/>
    <property type="molecule type" value="Genomic_DNA"/>
</dbReference>
<feature type="repeat" description="NHL" evidence="2">
    <location>
        <begin position="457"/>
        <end position="494"/>
    </location>
</feature>
<evidence type="ECO:0000313" key="4">
    <source>
        <dbReference type="EMBL" id="CAF1363649.1"/>
    </source>
</evidence>
<evidence type="ECO:0000313" key="5">
    <source>
        <dbReference type="EMBL" id="CAF1649827.1"/>
    </source>
</evidence>
<evidence type="ECO:0000313" key="7">
    <source>
        <dbReference type="Proteomes" id="UP000663852"/>
    </source>
</evidence>
<gene>
    <name evidence="4" type="ORF">EDS130_LOCUS33969</name>
    <name evidence="5" type="ORF">XAT740_LOCUS54758</name>
</gene>
<dbReference type="AlphaFoldDB" id="A0A815IB54"/>
<name>A0A815IB54_ADIRI</name>
<dbReference type="InterPro" id="IPR011042">
    <property type="entry name" value="6-blade_b-propeller_TolB-like"/>
</dbReference>
<keyword evidence="1" id="KW-0677">Repeat</keyword>
<proteinExistence type="predicted"/>
<accession>A0A815IB54</accession>
<protein>
    <submittedName>
        <fullName evidence="4">Uncharacterized protein</fullName>
    </submittedName>
</protein>
<evidence type="ECO:0000256" key="3">
    <source>
        <dbReference type="SAM" id="Coils"/>
    </source>
</evidence>